<name>A0A5C4N1G6_9RHOB</name>
<evidence type="ECO:0000313" key="2">
    <source>
        <dbReference type="EMBL" id="TNC50787.1"/>
    </source>
</evidence>
<feature type="transmembrane region" description="Helical" evidence="1">
    <location>
        <begin position="51"/>
        <end position="71"/>
    </location>
</feature>
<accession>A0A5C4N1G6</accession>
<sequence length="1122" mass="118544">MSTPVDPSPMIQNATGPLAAAEPALAALDRDQKTKREREGPRLRGPWRGSLRIVVVVVLLLILTLSFLIVGKEITAPTWIRERVETAAAEAMGGGALRFGAITLALPGDLHPRVRLLDVTISDKEGRLLVRIPEATIQVSPRGLLFSRSLLVQEIALTGAQLTLARAADGSVEVAFGSGGQGQSVSRVDGLASLPDQFERLFERPALAALRTVRVNNLVVNYQDARAGRVWTVDGGTFSLDLVDGRTHLRGEVSVLSGRSYVTRARLDYESPRLSKAARISLTLTDVAASDVASQSPALTWLRVVDAPISMALRVQIDETGSLGPTNVALKIAEGRLRPHPNASAVGFDLARAYLSYDPLTQAVRFDTVEVRSDWGSVLAEGRAYLKEIEAGLPRALLGQFTFRDIAISPPGVYEEAAHLPEATVQFRLRLDPFSVEIAEASLGLPGEGLARLDVSGQVAASPDGWRIALDARLAELAREGLLALWPERFRPGLRAWIAENVTDGVLHDVAAALRIEPEVETEVAVTSNFSGLAVRPLGTHPPIVAGEGRMGWEDNSFSVALDSGHVDAPEGGSVDMAGTAFVIAPGDGARSPARVHVDAAGPITATLSLLDQPPYRFLSSADLPVDLADGTARTRGTVDLFLGPMRPDELRYDIAATLSDVRSDLLIPGRMLTAESLEATVTPAGLEIAGDMQVGTAQVQGRWTQGFGPDEKGQSRVEARVEISPRVLDELGIVLPDGSVSGDGAGDLTVDLREGQPPAFALRSDLEGLALALPQMSWSKPAARTGNLVVEGRLGTPARIDRLSLSAPGLSAEGDLRLTEAGSFDRLSLSRLTVADWFEAPVTLIAQFGSDTPAVEVRGGQIDLGRAAFGSGGQGDGGPISVTLDRLQVTDSIALTGFAGEFSTVSGLEGVFSGQVNGGPTVTGRVAPQGGRVAARIQGSDAGAVMTAANLFTKAEGGDLDLLLLPEGPASYMGELWIEGLKVRDAPVLASLLNAASGIGLLQQLAGQGIVFDEVGAKFRVDPTLVILEQSSARGAGLGLSMDGVFDTENYFMDFRGVVSPFYLVNGIGSILSRPGEGLLGFNFTLRGDPDDPTVGVNPLSVLAPGRLRELFRRRPSLPEQ</sequence>
<keyword evidence="1" id="KW-0812">Transmembrane</keyword>
<organism evidence="2 3">
    <name type="scientific">Rubellimicrobium rubrum</name>
    <dbReference type="NCBI Taxonomy" id="2585369"/>
    <lineage>
        <taxon>Bacteria</taxon>
        <taxon>Pseudomonadati</taxon>
        <taxon>Pseudomonadota</taxon>
        <taxon>Alphaproteobacteria</taxon>
        <taxon>Rhodobacterales</taxon>
        <taxon>Roseobacteraceae</taxon>
        <taxon>Rubellimicrobium</taxon>
    </lineage>
</organism>
<dbReference type="AlphaFoldDB" id="A0A5C4N1G6"/>
<comment type="caution">
    <text evidence="2">The sequence shown here is derived from an EMBL/GenBank/DDBJ whole genome shotgun (WGS) entry which is preliminary data.</text>
</comment>
<dbReference type="RefSeq" id="WP_139076108.1">
    <property type="nucleotide sequence ID" value="NZ_VDFU01000006.1"/>
</dbReference>
<dbReference type="EMBL" id="VDFU01000006">
    <property type="protein sequence ID" value="TNC50787.1"/>
    <property type="molecule type" value="Genomic_DNA"/>
</dbReference>
<keyword evidence="3" id="KW-1185">Reference proteome</keyword>
<proteinExistence type="predicted"/>
<evidence type="ECO:0000256" key="1">
    <source>
        <dbReference type="SAM" id="Phobius"/>
    </source>
</evidence>
<keyword evidence="1" id="KW-1133">Transmembrane helix</keyword>
<protein>
    <submittedName>
        <fullName evidence="2">DUF3971 domain-containing protein</fullName>
    </submittedName>
</protein>
<dbReference type="Proteomes" id="UP000305887">
    <property type="component" value="Unassembled WGS sequence"/>
</dbReference>
<reference evidence="2 3" key="1">
    <citation type="submission" date="2019-06" db="EMBL/GenBank/DDBJ databases">
        <title>YIM 131921 draft genome.</title>
        <authorList>
            <person name="Jiang L."/>
        </authorList>
    </citation>
    <scope>NUCLEOTIDE SEQUENCE [LARGE SCALE GENOMIC DNA]</scope>
    <source>
        <strain evidence="2 3">YIM 131921</strain>
    </source>
</reference>
<gene>
    <name evidence="2" type="ORF">FHG66_07390</name>
</gene>
<dbReference type="OrthoDB" id="7161641at2"/>
<evidence type="ECO:0000313" key="3">
    <source>
        <dbReference type="Proteomes" id="UP000305887"/>
    </source>
</evidence>
<keyword evidence="1" id="KW-0472">Membrane</keyword>